<name>A0A8H4IM53_9PEZI</name>
<dbReference type="Pfam" id="PF05368">
    <property type="entry name" value="NmrA"/>
    <property type="match status" value="1"/>
</dbReference>
<dbReference type="InterPro" id="IPR036291">
    <property type="entry name" value="NAD(P)-bd_dom_sf"/>
</dbReference>
<dbReference type="PANTHER" id="PTHR47706:SF10">
    <property type="entry name" value="NMRA-LIKE DOMAIN-CONTAINING PROTEIN"/>
    <property type="match status" value="1"/>
</dbReference>
<dbReference type="InterPro" id="IPR045312">
    <property type="entry name" value="PCBER-like"/>
</dbReference>
<dbReference type="Proteomes" id="UP000572817">
    <property type="component" value="Unassembled WGS sequence"/>
</dbReference>
<dbReference type="CDD" id="cd05259">
    <property type="entry name" value="PCBER_SDR_a"/>
    <property type="match status" value="1"/>
</dbReference>
<evidence type="ECO:0000256" key="2">
    <source>
        <dbReference type="ARBA" id="ARBA00023002"/>
    </source>
</evidence>
<gene>
    <name evidence="4" type="ORF">GTA08_BOTSDO07374</name>
</gene>
<accession>A0A8H4IM53</accession>
<keyword evidence="1" id="KW-0521">NADP</keyword>
<keyword evidence="5" id="KW-1185">Reference proteome</keyword>
<dbReference type="SUPFAM" id="SSF51735">
    <property type="entry name" value="NAD(P)-binding Rossmann-fold domains"/>
    <property type="match status" value="1"/>
</dbReference>
<dbReference type="AlphaFoldDB" id="A0A8H4IM53"/>
<dbReference type="Gene3D" id="3.40.50.720">
    <property type="entry name" value="NAD(P)-binding Rossmann-like Domain"/>
    <property type="match status" value="1"/>
</dbReference>
<comment type="caution">
    <text evidence="4">The sequence shown here is derived from an EMBL/GenBank/DDBJ whole genome shotgun (WGS) entry which is preliminary data.</text>
</comment>
<proteinExistence type="predicted"/>
<evidence type="ECO:0000259" key="3">
    <source>
        <dbReference type="Pfam" id="PF05368"/>
    </source>
</evidence>
<evidence type="ECO:0000256" key="1">
    <source>
        <dbReference type="ARBA" id="ARBA00022857"/>
    </source>
</evidence>
<evidence type="ECO:0000313" key="5">
    <source>
        <dbReference type="Proteomes" id="UP000572817"/>
    </source>
</evidence>
<dbReference type="GO" id="GO:0016491">
    <property type="term" value="F:oxidoreductase activity"/>
    <property type="evidence" value="ECO:0007669"/>
    <property type="project" value="UniProtKB-KW"/>
</dbReference>
<dbReference type="InterPro" id="IPR051609">
    <property type="entry name" value="NmrA/Isoflavone_reductase-like"/>
</dbReference>
<organism evidence="4 5">
    <name type="scientific">Botryosphaeria dothidea</name>
    <dbReference type="NCBI Taxonomy" id="55169"/>
    <lineage>
        <taxon>Eukaryota</taxon>
        <taxon>Fungi</taxon>
        <taxon>Dikarya</taxon>
        <taxon>Ascomycota</taxon>
        <taxon>Pezizomycotina</taxon>
        <taxon>Dothideomycetes</taxon>
        <taxon>Dothideomycetes incertae sedis</taxon>
        <taxon>Botryosphaeriales</taxon>
        <taxon>Botryosphaeriaceae</taxon>
        <taxon>Botryosphaeria</taxon>
    </lineage>
</organism>
<dbReference type="PANTHER" id="PTHR47706">
    <property type="entry name" value="NMRA-LIKE FAMILY PROTEIN"/>
    <property type="match status" value="1"/>
</dbReference>
<protein>
    <submittedName>
        <fullName evidence="4">NmrA-like protein</fullName>
    </submittedName>
</protein>
<keyword evidence="2" id="KW-0560">Oxidoreductase</keyword>
<feature type="domain" description="NmrA-like" evidence="3">
    <location>
        <begin position="6"/>
        <end position="227"/>
    </location>
</feature>
<dbReference type="OrthoDB" id="9984533at2759"/>
<evidence type="ECO:0000313" key="4">
    <source>
        <dbReference type="EMBL" id="KAF4303741.1"/>
    </source>
</evidence>
<dbReference type="EMBL" id="WWBZ02000051">
    <property type="protein sequence ID" value="KAF4303741.1"/>
    <property type="molecule type" value="Genomic_DNA"/>
</dbReference>
<sequence length="301" mass="32061">MASAVKNVVLIGAGGNLGPSILKEFLASSLNVTVLSRPDSKSTFPSEVKVVKSDYSSDSLKSAFAGQDAIVSIVGTPGFAAQQTIIDAAIASGVKRFIPSEYGCDTSSPDVVKLVPFLGGKRQVVEYLQTKESSISWTALITGPFFDWGLKTGFLGFNLGEKKATLWDGGETTFAVSNLNTIGKALVALLSKGSAYDRSKNSYVHIASHVVTQKQVVASLEKATGSKWAIAGEVDVDTRVKEVGEKLAKGDFGSATDLLLAATYGKKQKLGAFPKYWNDELDLPKEDLDQITKETVEGKRP</sequence>
<dbReference type="InterPro" id="IPR008030">
    <property type="entry name" value="NmrA-like"/>
</dbReference>
<reference evidence="4" key="1">
    <citation type="submission" date="2020-04" db="EMBL/GenBank/DDBJ databases">
        <title>Genome Assembly and Annotation of Botryosphaeria dothidea sdau 11-99, a Latent Pathogen of Apple Fruit Ring Rot in China.</title>
        <authorList>
            <person name="Yu C."/>
            <person name="Diao Y."/>
            <person name="Lu Q."/>
            <person name="Zhao J."/>
            <person name="Cui S."/>
            <person name="Peng C."/>
            <person name="He B."/>
            <person name="Liu H."/>
        </authorList>
    </citation>
    <scope>NUCLEOTIDE SEQUENCE [LARGE SCALE GENOMIC DNA]</scope>
    <source>
        <strain evidence="4">Sdau11-99</strain>
    </source>
</reference>